<accession>A0A0P1F3D4</accession>
<name>A0A0P1F3D4_9RHOB</name>
<evidence type="ECO:0000313" key="3">
    <source>
        <dbReference type="Proteomes" id="UP000051298"/>
    </source>
</evidence>
<protein>
    <recommendedName>
        <fullName evidence="4">Integral membrane protein</fullName>
    </recommendedName>
</protein>
<feature type="signal peptide" evidence="1">
    <location>
        <begin position="1"/>
        <end position="17"/>
    </location>
</feature>
<gene>
    <name evidence="2" type="ORF">THS5294_03529</name>
</gene>
<dbReference type="RefSeq" id="WP_058124704.1">
    <property type="nucleotide sequence ID" value="NZ_CYRX01000033.1"/>
</dbReference>
<dbReference type="STRING" id="266809.PM03_03015"/>
<evidence type="ECO:0000313" key="2">
    <source>
        <dbReference type="EMBL" id="CUH62215.1"/>
    </source>
</evidence>
<organism evidence="2 3">
    <name type="scientific">Thalassobacter stenotrophicus</name>
    <dbReference type="NCBI Taxonomy" id="266809"/>
    <lineage>
        <taxon>Bacteria</taxon>
        <taxon>Pseudomonadati</taxon>
        <taxon>Pseudomonadota</taxon>
        <taxon>Alphaproteobacteria</taxon>
        <taxon>Rhodobacterales</taxon>
        <taxon>Roseobacteraceae</taxon>
        <taxon>Thalassobacter</taxon>
    </lineage>
</organism>
<proteinExistence type="predicted"/>
<dbReference type="Proteomes" id="UP000051298">
    <property type="component" value="Unassembled WGS sequence"/>
</dbReference>
<feature type="chain" id="PRO_5006062235" description="Integral membrane protein" evidence="1">
    <location>
        <begin position="18"/>
        <end position="132"/>
    </location>
</feature>
<dbReference type="AlphaFoldDB" id="A0A0P1F3D4"/>
<evidence type="ECO:0000256" key="1">
    <source>
        <dbReference type="SAM" id="SignalP"/>
    </source>
</evidence>
<dbReference type="eggNOG" id="ENOG50319IW">
    <property type="taxonomic scope" value="Bacteria"/>
</dbReference>
<reference evidence="2 3" key="1">
    <citation type="submission" date="2015-09" db="EMBL/GenBank/DDBJ databases">
        <authorList>
            <consortium name="Swine Surveillance"/>
        </authorList>
    </citation>
    <scope>NUCLEOTIDE SEQUENCE [LARGE SCALE GENOMIC DNA]</scope>
    <source>
        <strain evidence="2 3">CECT 5294</strain>
    </source>
</reference>
<keyword evidence="1" id="KW-0732">Signal</keyword>
<sequence>MRLALTLCLMLTTPAVAQETFSGAEFDARVSGKTLYFERAGRAFGAEQYFPDKRVIWAFEDGQCQRGIWFENANSDICFIYDESPEPICWDFFKQPGGGVSARAKGADPLNDLFAVHEDEAPLACEAPDLGV</sequence>
<dbReference type="EMBL" id="CYRX01000033">
    <property type="protein sequence ID" value="CUH62215.1"/>
    <property type="molecule type" value="Genomic_DNA"/>
</dbReference>
<evidence type="ECO:0008006" key="4">
    <source>
        <dbReference type="Google" id="ProtNLM"/>
    </source>
</evidence>